<evidence type="ECO:0000313" key="2">
    <source>
        <dbReference type="Proteomes" id="UP000217199"/>
    </source>
</evidence>
<dbReference type="Proteomes" id="UP000217199">
    <property type="component" value="Unassembled WGS sequence"/>
</dbReference>
<dbReference type="InParanoid" id="A0A286UI33"/>
<proteinExistence type="predicted"/>
<sequence>MGLSGKTIEEVSRFTAQPPLHPSHWNSVWVAVAFDLFVEPQTRAWYSIQPWPRDRHSMDLRRTPALTIVRNNIDLHAISSSGASDGGSTSTDASALPHPVSDMQGVVLIDYLNSSSWGDADALRELEERVQGQTAHALSIRPGEYGYAIDTVYFIMAVGPRWRFGVRDAHGFRYLSDWYDLI</sequence>
<comment type="caution">
    <text evidence="1">The sequence shown here is derived from an EMBL/GenBank/DDBJ whole genome shotgun (WGS) entry which is preliminary data.</text>
</comment>
<dbReference type="EMBL" id="NBII01000004">
    <property type="protein sequence ID" value="PAV19247.1"/>
    <property type="molecule type" value="Genomic_DNA"/>
</dbReference>
<gene>
    <name evidence="1" type="ORF">PNOK_0418000</name>
</gene>
<evidence type="ECO:0000313" key="1">
    <source>
        <dbReference type="EMBL" id="PAV19247.1"/>
    </source>
</evidence>
<reference evidence="1 2" key="1">
    <citation type="journal article" date="2017" name="Mol. Ecol.">
        <title>Comparative and population genomic landscape of Phellinus noxius: A hypervariable fungus causing root rot in trees.</title>
        <authorList>
            <person name="Chung C.L."/>
            <person name="Lee T.J."/>
            <person name="Akiba M."/>
            <person name="Lee H.H."/>
            <person name="Kuo T.H."/>
            <person name="Liu D."/>
            <person name="Ke H.M."/>
            <person name="Yokoi T."/>
            <person name="Roa M.B."/>
            <person name="Lu M.J."/>
            <person name="Chang Y.Y."/>
            <person name="Ann P.J."/>
            <person name="Tsai J.N."/>
            <person name="Chen C.Y."/>
            <person name="Tzean S.S."/>
            <person name="Ota Y."/>
            <person name="Hattori T."/>
            <person name="Sahashi N."/>
            <person name="Liou R.F."/>
            <person name="Kikuchi T."/>
            <person name="Tsai I.J."/>
        </authorList>
    </citation>
    <scope>NUCLEOTIDE SEQUENCE [LARGE SCALE GENOMIC DNA]</scope>
    <source>
        <strain evidence="1 2">FFPRI411160</strain>
    </source>
</reference>
<keyword evidence="2" id="KW-1185">Reference proteome</keyword>
<accession>A0A286UI33</accession>
<protein>
    <submittedName>
        <fullName evidence="1">Uncharacterized protein</fullName>
    </submittedName>
</protein>
<dbReference type="OrthoDB" id="10378982at2759"/>
<dbReference type="AlphaFoldDB" id="A0A286UI33"/>
<name>A0A286UI33_9AGAM</name>
<organism evidence="1 2">
    <name type="scientific">Pyrrhoderma noxium</name>
    <dbReference type="NCBI Taxonomy" id="2282107"/>
    <lineage>
        <taxon>Eukaryota</taxon>
        <taxon>Fungi</taxon>
        <taxon>Dikarya</taxon>
        <taxon>Basidiomycota</taxon>
        <taxon>Agaricomycotina</taxon>
        <taxon>Agaricomycetes</taxon>
        <taxon>Hymenochaetales</taxon>
        <taxon>Hymenochaetaceae</taxon>
        <taxon>Pyrrhoderma</taxon>
    </lineage>
</organism>